<gene>
    <name evidence="6" type="ORF">K8U61_04530</name>
</gene>
<evidence type="ECO:0000313" key="6">
    <source>
        <dbReference type="EMBL" id="MBZ5737418.1"/>
    </source>
</evidence>
<dbReference type="RefSeq" id="WP_224121770.1">
    <property type="nucleotide sequence ID" value="NZ_JAIQZJ010000001.1"/>
</dbReference>
<keyword evidence="4 5" id="KW-0472">Membrane</keyword>
<dbReference type="PANTHER" id="PTHR10361">
    <property type="entry name" value="SODIUM-BILE ACID COTRANSPORTER"/>
    <property type="match status" value="1"/>
</dbReference>
<evidence type="ECO:0000256" key="4">
    <source>
        <dbReference type="ARBA" id="ARBA00023136"/>
    </source>
</evidence>
<reference evidence="6 7" key="1">
    <citation type="submission" date="2021-09" db="EMBL/GenBank/DDBJ databases">
        <title>Whole genome sequence of Nocardioides sp. GBK3QG-3.</title>
        <authorList>
            <person name="Tuo L."/>
        </authorList>
    </citation>
    <scope>NUCLEOTIDE SEQUENCE [LARGE SCALE GENOMIC DNA]</scope>
    <source>
        <strain evidence="6 7">GBK3QG-3</strain>
    </source>
</reference>
<proteinExistence type="predicted"/>
<dbReference type="EMBL" id="JAIQZJ010000001">
    <property type="protein sequence ID" value="MBZ5737418.1"/>
    <property type="molecule type" value="Genomic_DNA"/>
</dbReference>
<organism evidence="6 7">
    <name type="scientific">Nocardioides mangrovi</name>
    <dbReference type="NCBI Taxonomy" id="2874580"/>
    <lineage>
        <taxon>Bacteria</taxon>
        <taxon>Bacillati</taxon>
        <taxon>Actinomycetota</taxon>
        <taxon>Actinomycetes</taxon>
        <taxon>Propionibacteriales</taxon>
        <taxon>Nocardioidaceae</taxon>
        <taxon>Nocardioides</taxon>
    </lineage>
</organism>
<comment type="subcellular location">
    <subcellularLocation>
        <location evidence="1">Membrane</location>
        <topology evidence="1">Multi-pass membrane protein</topology>
    </subcellularLocation>
</comment>
<accession>A0ABS7U8W3</accession>
<dbReference type="InterPro" id="IPR004710">
    <property type="entry name" value="Bilac:Na_transpt"/>
</dbReference>
<dbReference type="Proteomes" id="UP000780875">
    <property type="component" value="Unassembled WGS sequence"/>
</dbReference>
<keyword evidence="2 5" id="KW-0812">Transmembrane</keyword>
<evidence type="ECO:0000256" key="2">
    <source>
        <dbReference type="ARBA" id="ARBA00022692"/>
    </source>
</evidence>
<dbReference type="InterPro" id="IPR002657">
    <property type="entry name" value="BilAc:Na_symport/Acr3"/>
</dbReference>
<evidence type="ECO:0000256" key="1">
    <source>
        <dbReference type="ARBA" id="ARBA00004141"/>
    </source>
</evidence>
<feature type="transmembrane region" description="Helical" evidence="5">
    <location>
        <begin position="6"/>
        <end position="27"/>
    </location>
</feature>
<feature type="transmembrane region" description="Helical" evidence="5">
    <location>
        <begin position="68"/>
        <end position="88"/>
    </location>
</feature>
<keyword evidence="3 5" id="KW-1133">Transmembrane helix</keyword>
<feature type="transmembrane region" description="Helical" evidence="5">
    <location>
        <begin position="39"/>
        <end position="62"/>
    </location>
</feature>
<evidence type="ECO:0000256" key="3">
    <source>
        <dbReference type="ARBA" id="ARBA00022989"/>
    </source>
</evidence>
<protein>
    <submittedName>
        <fullName evidence="6">Bile acid:sodium symporter family protein</fullName>
    </submittedName>
</protein>
<feature type="transmembrane region" description="Helical" evidence="5">
    <location>
        <begin position="199"/>
        <end position="217"/>
    </location>
</feature>
<evidence type="ECO:0000256" key="5">
    <source>
        <dbReference type="SAM" id="Phobius"/>
    </source>
</evidence>
<keyword evidence="7" id="KW-1185">Reference proteome</keyword>
<feature type="transmembrane region" description="Helical" evidence="5">
    <location>
        <begin position="168"/>
        <end position="187"/>
    </location>
</feature>
<dbReference type="PANTHER" id="PTHR10361:SF24">
    <property type="entry name" value="P3 PROTEIN"/>
    <property type="match status" value="1"/>
</dbReference>
<name>A0ABS7U8W3_9ACTN</name>
<comment type="caution">
    <text evidence="6">The sequence shown here is derived from an EMBL/GenBank/DDBJ whole genome shotgun (WGS) entry which is preliminary data.</text>
</comment>
<feature type="transmembrane region" description="Helical" evidence="5">
    <location>
        <begin position="137"/>
        <end position="156"/>
    </location>
</feature>
<dbReference type="Gene3D" id="1.20.1530.20">
    <property type="match status" value="1"/>
</dbReference>
<dbReference type="Pfam" id="PF01758">
    <property type="entry name" value="SBF"/>
    <property type="match status" value="1"/>
</dbReference>
<evidence type="ECO:0000313" key="7">
    <source>
        <dbReference type="Proteomes" id="UP000780875"/>
    </source>
</evidence>
<feature type="transmembrane region" description="Helical" evidence="5">
    <location>
        <begin position="260"/>
        <end position="278"/>
    </location>
</feature>
<feature type="transmembrane region" description="Helical" evidence="5">
    <location>
        <begin position="95"/>
        <end position="117"/>
    </location>
</feature>
<feature type="transmembrane region" description="Helical" evidence="5">
    <location>
        <begin position="229"/>
        <end position="248"/>
    </location>
</feature>
<sequence length="298" mass="31056">MDSALTTVALPLALGVIMFGLGLALTPDDFRRVLRAPRAVGVALVCQLLVLPLVCFGIVVAFDLPAELGIGMMLLAASPGGTAANLFSHLFRGDVALNISLTAINSVVSIVSLPIVTNLAIHYYDLGESVDLQARKVIEVFVVVLGPVLLGMLVRARSEDLAHRADRPVRIASAAFLSVIVLGIIAAEAGDAAGDIADVGVAVSVFCVISLLVGYAVPRVAGVTERQAVACSFEIGLHNATLAIYVAVEVLDVDRMAVPPAVYGLLMFFFAMAWGLVLTRRGSARRSAPSAAAPSRGD</sequence>
<dbReference type="InterPro" id="IPR038770">
    <property type="entry name" value="Na+/solute_symporter_sf"/>
</dbReference>